<dbReference type="GO" id="GO:1990195">
    <property type="term" value="C:macrolide transmembrane transporter complex"/>
    <property type="evidence" value="ECO:0007669"/>
    <property type="project" value="InterPro"/>
</dbReference>
<dbReference type="Gene3D" id="6.10.140.1990">
    <property type="match status" value="1"/>
</dbReference>
<evidence type="ECO:0000256" key="2">
    <source>
        <dbReference type="SAM" id="Phobius"/>
    </source>
</evidence>
<dbReference type="Gene3D" id="2.40.50.100">
    <property type="match status" value="1"/>
</dbReference>
<dbReference type="EMBL" id="UAVY01000002">
    <property type="protein sequence ID" value="SQB25968.1"/>
    <property type="molecule type" value="Genomic_DNA"/>
</dbReference>
<evidence type="ECO:0000313" key="5">
    <source>
        <dbReference type="EMBL" id="SQB25968.1"/>
    </source>
</evidence>
<dbReference type="Pfam" id="PF25917">
    <property type="entry name" value="BSH_RND"/>
    <property type="match status" value="1"/>
</dbReference>
<reference evidence="5 6" key="1">
    <citation type="submission" date="2018-06" db="EMBL/GenBank/DDBJ databases">
        <authorList>
            <consortium name="Pathogen Informatics"/>
            <person name="Doyle S."/>
        </authorList>
    </citation>
    <scope>NUCLEOTIDE SEQUENCE [LARGE SCALE GENOMIC DNA]</scope>
    <source>
        <strain evidence="5 6">NCTC10786</strain>
    </source>
</reference>
<organism evidence="5 6">
    <name type="scientific">Citrobacter koseri</name>
    <name type="common">Citrobacter diversus</name>
    <dbReference type="NCBI Taxonomy" id="545"/>
    <lineage>
        <taxon>Bacteria</taxon>
        <taxon>Pseudomonadati</taxon>
        <taxon>Pseudomonadota</taxon>
        <taxon>Gammaproteobacteria</taxon>
        <taxon>Enterobacterales</taxon>
        <taxon>Enterobacteriaceae</taxon>
        <taxon>Citrobacter</taxon>
    </lineage>
</organism>
<sequence>MMTPEQKFARWVRVSIAAFLAIFAWFIVADIWIPLTPDSTVMRVVTPVSSRVSGYVSHVYVRNNSQVKKGDLLYELDPTPFINKVEAAQIAFEQAKLSNQTAGCADRLCARQPAHRAIHRRNDKLTLDRYQRLSAMQNVSQSDLDKVRTTWQTSEQSVAALNASIQNLLIQRGERDDSRNVTLQKYRNALEEAQLNLGWTKVRAETDGTVSNLQLNPGLYATAATPLMALVSNQTDIVADFREKSLRHTRVNTDAAVVFDAMPGKVFPAHVTSSDAGILAGQEAVNGQLSQPEQSTRWVRDAQRMRIHVALDTPLEKPLPTGARATVQLYNSEGMFARTFAGAQIHLVSWLHYVY</sequence>
<keyword evidence="2" id="KW-0472">Membrane</keyword>
<dbReference type="PANTHER" id="PTHR30367">
    <property type="entry name" value="P-HYDROXYBENZOIC ACID EFFLUX PUMP SUBUNIT AAEA-RELATED"/>
    <property type="match status" value="1"/>
</dbReference>
<dbReference type="AlphaFoldDB" id="A0A2X2VBM8"/>
<evidence type="ECO:0000259" key="3">
    <source>
        <dbReference type="Pfam" id="PF25917"/>
    </source>
</evidence>
<dbReference type="InterPro" id="IPR058634">
    <property type="entry name" value="AaeA-lik-b-barrel"/>
</dbReference>
<comment type="similarity">
    <text evidence="1">Belongs to the membrane fusion protein (MFP) (TC 8.A.1) family.</text>
</comment>
<feature type="domain" description="Multidrug resistance protein MdtA-like barrel-sandwich hybrid" evidence="3">
    <location>
        <begin position="48"/>
        <end position="231"/>
    </location>
</feature>
<name>A0A2X2VBM8_CITKO</name>
<dbReference type="Gene3D" id="2.40.30.170">
    <property type="match status" value="1"/>
</dbReference>
<proteinExistence type="inferred from homology"/>
<evidence type="ECO:0000259" key="4">
    <source>
        <dbReference type="Pfam" id="PF25963"/>
    </source>
</evidence>
<dbReference type="InterPro" id="IPR030190">
    <property type="entry name" value="MacA_alpha-hairpin_sf"/>
</dbReference>
<feature type="domain" description="p-hydroxybenzoic acid efflux pump subunit AaeA-like beta-barrel" evidence="4">
    <location>
        <begin position="238"/>
        <end position="328"/>
    </location>
</feature>
<gene>
    <name evidence="5" type="primary">yibH_1</name>
    <name evidence="5" type="ORF">NCTC10786_01661</name>
</gene>
<dbReference type="InterPro" id="IPR050393">
    <property type="entry name" value="MFP_Efflux_Pump"/>
</dbReference>
<accession>A0A2X2VBM8</accession>
<keyword evidence="2" id="KW-0812">Transmembrane</keyword>
<protein>
    <submittedName>
        <fullName evidence="5">Hemolysin D</fullName>
    </submittedName>
</protein>
<dbReference type="GO" id="GO:1990961">
    <property type="term" value="P:xenobiotic detoxification by transmembrane export across the plasma membrane"/>
    <property type="evidence" value="ECO:0007669"/>
    <property type="project" value="InterPro"/>
</dbReference>
<dbReference type="Pfam" id="PF25963">
    <property type="entry name" value="Beta-barrel_AAEA"/>
    <property type="match status" value="1"/>
</dbReference>
<keyword evidence="2" id="KW-1133">Transmembrane helix</keyword>
<dbReference type="GO" id="GO:0019898">
    <property type="term" value="C:extrinsic component of membrane"/>
    <property type="evidence" value="ECO:0007669"/>
    <property type="project" value="InterPro"/>
</dbReference>
<dbReference type="InterPro" id="IPR058625">
    <property type="entry name" value="MdtA-like_BSH"/>
</dbReference>
<evidence type="ECO:0000256" key="1">
    <source>
        <dbReference type="ARBA" id="ARBA00009477"/>
    </source>
</evidence>
<dbReference type="SUPFAM" id="SSF111369">
    <property type="entry name" value="HlyD-like secretion proteins"/>
    <property type="match status" value="1"/>
</dbReference>
<dbReference type="Proteomes" id="UP000251584">
    <property type="component" value="Unassembled WGS sequence"/>
</dbReference>
<feature type="transmembrane region" description="Helical" evidence="2">
    <location>
        <begin position="12"/>
        <end position="33"/>
    </location>
</feature>
<evidence type="ECO:0000313" key="6">
    <source>
        <dbReference type="Proteomes" id="UP000251584"/>
    </source>
</evidence>
<dbReference type="PANTHER" id="PTHR30367:SF6">
    <property type="entry name" value="SECRETION PROTEIN-RELATED"/>
    <property type="match status" value="1"/>
</dbReference>